<dbReference type="STRING" id="914237.A0A1E1KC47"/>
<reference evidence="3" key="1">
    <citation type="submission" date="2016-03" db="EMBL/GenBank/DDBJ databases">
        <authorList>
            <person name="Ploux O."/>
        </authorList>
    </citation>
    <scope>NUCLEOTIDE SEQUENCE [LARGE SCALE GENOMIC DNA]</scope>
    <source>
        <strain evidence="3">UK7</strain>
    </source>
</reference>
<dbReference type="GO" id="GO:0005739">
    <property type="term" value="C:mitochondrion"/>
    <property type="evidence" value="ECO:0007669"/>
    <property type="project" value="TreeGrafter"/>
</dbReference>
<accession>A0A1E1KC47</accession>
<dbReference type="Proteomes" id="UP000178129">
    <property type="component" value="Unassembled WGS sequence"/>
</dbReference>
<dbReference type="PANTHER" id="PTHR11941:SF171">
    <property type="entry name" value="SD19268P"/>
    <property type="match status" value="1"/>
</dbReference>
<name>A0A1E1KC47_9HELO</name>
<evidence type="ECO:0000313" key="2">
    <source>
        <dbReference type="EMBL" id="CZS95623.1"/>
    </source>
</evidence>
<dbReference type="GO" id="GO:0006635">
    <property type="term" value="P:fatty acid beta-oxidation"/>
    <property type="evidence" value="ECO:0007669"/>
    <property type="project" value="TreeGrafter"/>
</dbReference>
<protein>
    <submittedName>
        <fullName evidence="2">Related to enoyl-CoA hydratase, mitochondrial</fullName>
    </submittedName>
</protein>
<dbReference type="AlphaFoldDB" id="A0A1E1KC47"/>
<dbReference type="InParanoid" id="A0A1E1KC47"/>
<dbReference type="EMBL" id="FJUW01000011">
    <property type="protein sequence ID" value="CZS95623.1"/>
    <property type="molecule type" value="Genomic_DNA"/>
</dbReference>
<keyword evidence="3" id="KW-1185">Reference proteome</keyword>
<sequence length="280" mass="30788">MPRRYLVVGAASTIARFTSFFWEKKLKNLESNLQKREVCHIRILSLNCSTSRNAILKALLSNLDSQIFNVQFQFDPSTYDELPNSSPSHLGTTRALIVASEDDKCFCAGADLKERKSFTDAETVVFLTLLRSSLNSLEDLPIPVIAAIAAPAFGGGFELALAAHMRVVGSPDMRFPETRLPVVSGAGGGEEALRLGMADCLLEEDHSGVKSLRLRVLDEAVILAREICRGGPVAIRMTMWVFKQPGEEAEDLAYRRDLKTQDRKAALAGFAEKEPAFVGR</sequence>
<organism evidence="2 3">
    <name type="scientific">Rhynchosporium graminicola</name>
    <dbReference type="NCBI Taxonomy" id="2792576"/>
    <lineage>
        <taxon>Eukaryota</taxon>
        <taxon>Fungi</taxon>
        <taxon>Dikarya</taxon>
        <taxon>Ascomycota</taxon>
        <taxon>Pezizomycotina</taxon>
        <taxon>Leotiomycetes</taxon>
        <taxon>Helotiales</taxon>
        <taxon>Ploettnerulaceae</taxon>
        <taxon>Rhynchosporium</taxon>
    </lineage>
</organism>
<comment type="caution">
    <text evidence="2">The sequence shown here is derived from an EMBL/GenBank/DDBJ whole genome shotgun (WGS) entry which is preliminary data.</text>
</comment>
<gene>
    <name evidence="2" type="ORF">RCO7_10949</name>
</gene>
<evidence type="ECO:0000313" key="3">
    <source>
        <dbReference type="Proteomes" id="UP000178129"/>
    </source>
</evidence>
<dbReference type="InterPro" id="IPR029045">
    <property type="entry name" value="ClpP/crotonase-like_dom_sf"/>
</dbReference>
<proteinExistence type="inferred from homology"/>
<evidence type="ECO:0000256" key="1">
    <source>
        <dbReference type="ARBA" id="ARBA00005254"/>
    </source>
</evidence>
<dbReference type="Gene3D" id="3.90.226.10">
    <property type="entry name" value="2-enoyl-CoA Hydratase, Chain A, domain 1"/>
    <property type="match status" value="1"/>
</dbReference>
<comment type="similarity">
    <text evidence="1">Belongs to the enoyl-CoA hydratase/isomerase family.</text>
</comment>
<dbReference type="InterPro" id="IPR001753">
    <property type="entry name" value="Enoyl-CoA_hydra/iso"/>
</dbReference>
<dbReference type="PANTHER" id="PTHR11941">
    <property type="entry name" value="ENOYL-COA HYDRATASE-RELATED"/>
    <property type="match status" value="1"/>
</dbReference>
<dbReference type="Pfam" id="PF00378">
    <property type="entry name" value="ECH_1"/>
    <property type="match status" value="1"/>
</dbReference>
<dbReference type="SUPFAM" id="SSF52096">
    <property type="entry name" value="ClpP/crotonase"/>
    <property type="match status" value="1"/>
</dbReference>